<keyword evidence="3" id="KW-0804">Transcription</keyword>
<feature type="compositionally biased region" description="Polar residues" evidence="5">
    <location>
        <begin position="481"/>
        <end position="492"/>
    </location>
</feature>
<dbReference type="InterPro" id="IPR029069">
    <property type="entry name" value="HotDog_dom_sf"/>
</dbReference>
<dbReference type="HOGENOM" id="CLU_008828_0_0_1"/>
<proteinExistence type="predicted"/>
<dbReference type="InterPro" id="IPR036864">
    <property type="entry name" value="Zn2-C6_fun-type_DNA-bd_sf"/>
</dbReference>
<dbReference type="GO" id="GO:0000435">
    <property type="term" value="P:positive regulation of transcription from RNA polymerase II promoter by galactose"/>
    <property type="evidence" value="ECO:0007669"/>
    <property type="project" value="TreeGrafter"/>
</dbReference>
<dbReference type="OrthoDB" id="3971593at2759"/>
<dbReference type="CDD" id="cd03443">
    <property type="entry name" value="PaaI_thioesterase"/>
    <property type="match status" value="1"/>
</dbReference>
<keyword evidence="2" id="KW-0805">Transcription regulation</keyword>
<dbReference type="GO" id="GO:0006351">
    <property type="term" value="P:DNA-templated transcription"/>
    <property type="evidence" value="ECO:0007669"/>
    <property type="project" value="InterPro"/>
</dbReference>
<dbReference type="GO" id="GO:0005634">
    <property type="term" value="C:nucleus"/>
    <property type="evidence" value="ECO:0007669"/>
    <property type="project" value="TreeGrafter"/>
</dbReference>
<dbReference type="PROSITE" id="PS50048">
    <property type="entry name" value="ZN2_CY6_FUNGAL_2"/>
    <property type="match status" value="1"/>
</dbReference>
<evidence type="ECO:0000256" key="3">
    <source>
        <dbReference type="ARBA" id="ARBA00023163"/>
    </source>
</evidence>
<dbReference type="CDD" id="cd00067">
    <property type="entry name" value="GAL4"/>
    <property type="match status" value="1"/>
</dbReference>
<feature type="compositionally biased region" description="Polar residues" evidence="5">
    <location>
        <begin position="968"/>
        <end position="979"/>
    </location>
</feature>
<evidence type="ECO:0000256" key="1">
    <source>
        <dbReference type="ARBA" id="ARBA00022723"/>
    </source>
</evidence>
<dbReference type="RefSeq" id="XP_014170078.1">
    <property type="nucleotide sequence ID" value="XM_014314603.1"/>
</dbReference>
<dbReference type="PANTHER" id="PTHR47424">
    <property type="entry name" value="REGULATORY PROTEIN GAL4"/>
    <property type="match status" value="1"/>
</dbReference>
<dbReference type="CDD" id="cd12148">
    <property type="entry name" value="fungal_TF_MHR"/>
    <property type="match status" value="1"/>
</dbReference>
<dbReference type="STRING" id="655863.F0XQF3"/>
<sequence>MPRQPPDIAEGRKAVCNVTVLKDFMKESGLEPQLFGSHLRVLHASPGKVDFELDIKQQHTNRLKIIHGGTIASMVDLAGSLAVASHGLFATGSCATLTAAAVGKTLAYTSITFHNQKGELAARGSHTKFIAKAWGKNEPYTTDRALDEDDEDAAKGERLPNAALMGGSAVPAPIAIAGVRPKTPKSTFGKQTLLDGRVAAMDQLESQASDLRYLSEAPTASMADGLSTQSEWPNADTSPRQLDAGFARPAGSAPAGGNSAFPSTRLSPFSPDDQDGSSSTPKRKPDPNDLGPKQQRSKRNRYISIACNECKRRKIKCMDPRSVPSLSPFRATLPVQTNSVGNGEAPCQRCGNLSLACLYSANCCSNNFRESDEYRQMTDKVRFLEGQVGTLFQNVDVLRLETQRLAPLHDRILPMPTSTVSPSPSTSILSLTKPDLAPLRPPPIYRGPTSSAFTVDVAKNTLHNMGYSGETSEDHGHADGTSRSSTAVPSGSHSHLQHQQQQQQHQHQQAYQHQRYHPLLQQHQQHQHEQSHQQQQQQQAQLPTDPLWELDRDEMVRLCRVHEDEVGVMYPVVKIETVIAHAHSLWSWMEASRKNGYMQQPENYEDTMQSVPTLLLKIIMCSALAVEEHGHSERAIRLYDSMQTIINRKLMSDPSEIGNLPLLALVAGYRFLANDEVLAWRIMGQVARHCLEQGLHRRDGLAKIVDEQDRKNAINTFWSAYVLDRRWSFGTGLPFVVHDDKIDPELPFPDQYPYLVAMITYSRLGAKIWKLVDFFEPAIVRDLQRNEVDALDDEILQWYDSVPAEVRISAFDRDLPLPSTPSYNLQRLQIWTRLRLNQIRIWLHTPVLHSASSITANMELAQKAVDLAKETIRHLSRLNDSSNLYRRLQVFYHQFLTSAIAVLFLASTHQPVVFSGQCRGEFYMALNLIKDMSAKSWVSQRLWRTVSSLKAYAPRVGLGLEQMDEESQLSGRGSSSDNNYPYHHSQHHYHPHPHAHHAFLASSGSGGDGTPSSSSSPYEQQSVQSNQNVHGTHGNVRIGASGGQWTLPPPPPQPLLSSSSPSLYGRPQLLPPPPPSSAGSPAQSQPPGQNGSSNGLQLQTEMSRMFEGYMGMSGIPHPPAGLVDSSPSPSGEALYEHMKNMF</sequence>
<dbReference type="eggNOG" id="KOG3328">
    <property type="taxonomic scope" value="Eukaryota"/>
</dbReference>
<dbReference type="InParanoid" id="F0XQF3"/>
<keyword evidence="4" id="KW-0539">Nucleus</keyword>
<dbReference type="Gene3D" id="3.10.129.10">
    <property type="entry name" value="Hotdog Thioesterase"/>
    <property type="match status" value="1"/>
</dbReference>
<dbReference type="Proteomes" id="UP000007796">
    <property type="component" value="Unassembled WGS sequence"/>
</dbReference>
<keyword evidence="8" id="KW-1185">Reference proteome</keyword>
<feature type="region of interest" description="Disordered" evidence="5">
    <location>
        <begin position="222"/>
        <end position="298"/>
    </location>
</feature>
<evidence type="ECO:0000256" key="4">
    <source>
        <dbReference type="ARBA" id="ARBA00023242"/>
    </source>
</evidence>
<feature type="compositionally biased region" description="Low complexity" evidence="5">
    <location>
        <begin position="532"/>
        <end position="542"/>
    </location>
</feature>
<dbReference type="GO" id="GO:0000978">
    <property type="term" value="F:RNA polymerase II cis-regulatory region sequence-specific DNA binding"/>
    <property type="evidence" value="ECO:0007669"/>
    <property type="project" value="TreeGrafter"/>
</dbReference>
<feature type="compositionally biased region" description="Basic residues" evidence="5">
    <location>
        <begin position="984"/>
        <end position="997"/>
    </location>
</feature>
<evidence type="ECO:0000256" key="2">
    <source>
        <dbReference type="ARBA" id="ARBA00023015"/>
    </source>
</evidence>
<dbReference type="AlphaFoldDB" id="F0XQF3"/>
<evidence type="ECO:0000313" key="8">
    <source>
        <dbReference type="Proteomes" id="UP000007796"/>
    </source>
</evidence>
<dbReference type="SMART" id="SM00906">
    <property type="entry name" value="Fungal_trans"/>
    <property type="match status" value="1"/>
</dbReference>
<dbReference type="EMBL" id="GL629801">
    <property type="protein sequence ID" value="EFX00596.1"/>
    <property type="molecule type" value="Genomic_DNA"/>
</dbReference>
<feature type="compositionally biased region" description="Low complexity" evidence="5">
    <location>
        <begin position="244"/>
        <end position="263"/>
    </location>
</feature>
<name>F0XQF3_GROCL</name>
<evidence type="ECO:0000313" key="7">
    <source>
        <dbReference type="EMBL" id="EFX00596.1"/>
    </source>
</evidence>
<feature type="region of interest" description="Disordered" evidence="5">
    <location>
        <begin position="464"/>
        <end position="542"/>
    </location>
</feature>
<dbReference type="Pfam" id="PF04082">
    <property type="entry name" value="Fungal_trans"/>
    <property type="match status" value="1"/>
</dbReference>
<feature type="domain" description="Zn(2)-C6 fungal-type" evidence="6">
    <location>
        <begin position="306"/>
        <end position="359"/>
    </location>
</feature>
<protein>
    <submittedName>
        <fullName evidence="7">Fungal specific transcription factor domain containing protein</fullName>
    </submittedName>
</protein>
<evidence type="ECO:0000259" key="6">
    <source>
        <dbReference type="PROSITE" id="PS50048"/>
    </source>
</evidence>
<feature type="compositionally biased region" description="Polar residues" evidence="5">
    <location>
        <begin position="1017"/>
        <end position="1030"/>
    </location>
</feature>
<feature type="compositionally biased region" description="Low complexity" evidence="5">
    <location>
        <begin position="493"/>
        <end position="524"/>
    </location>
</feature>
<keyword evidence="1" id="KW-0479">Metal-binding</keyword>
<gene>
    <name evidence="7" type="ORF">CMQ_7598</name>
</gene>
<organism evidence="8">
    <name type="scientific">Grosmannia clavigera (strain kw1407 / UAMH 11150)</name>
    <name type="common">Blue stain fungus</name>
    <name type="synonym">Graphiocladiella clavigera</name>
    <dbReference type="NCBI Taxonomy" id="655863"/>
    <lineage>
        <taxon>Eukaryota</taxon>
        <taxon>Fungi</taxon>
        <taxon>Dikarya</taxon>
        <taxon>Ascomycota</taxon>
        <taxon>Pezizomycotina</taxon>
        <taxon>Sordariomycetes</taxon>
        <taxon>Sordariomycetidae</taxon>
        <taxon>Ophiostomatales</taxon>
        <taxon>Ophiostomataceae</taxon>
        <taxon>Leptographium</taxon>
    </lineage>
</organism>
<dbReference type="InterPro" id="IPR051127">
    <property type="entry name" value="Fungal_SecMet_Regulators"/>
</dbReference>
<feature type="compositionally biased region" description="Polar residues" evidence="5">
    <location>
        <begin position="226"/>
        <end position="240"/>
    </location>
</feature>
<feature type="region of interest" description="Disordered" evidence="5">
    <location>
        <begin position="964"/>
        <end position="1096"/>
    </location>
</feature>
<dbReference type="InterPro" id="IPR001138">
    <property type="entry name" value="Zn2Cys6_DnaBD"/>
</dbReference>
<dbReference type="GeneID" id="25981159"/>
<dbReference type="PANTHER" id="PTHR47424:SF5">
    <property type="entry name" value="ZN(II)2CYS6 TRANSCRIPTION FACTOR (EUROFUNG)"/>
    <property type="match status" value="1"/>
</dbReference>
<dbReference type="InterPro" id="IPR007219">
    <property type="entry name" value="XnlR_reg_dom"/>
</dbReference>
<reference evidence="7 8" key="1">
    <citation type="journal article" date="2011" name="Proc. Natl. Acad. Sci. U.S.A.">
        <title>Genome and transcriptome analyses of the mountain pine beetle-fungal symbiont Grosmannia clavigera, a lodgepole pine pathogen.</title>
        <authorList>
            <person name="DiGuistini S."/>
            <person name="Wang Y."/>
            <person name="Liao N.Y."/>
            <person name="Taylor G."/>
            <person name="Tanguay P."/>
            <person name="Feau N."/>
            <person name="Henrissat B."/>
            <person name="Chan S.K."/>
            <person name="Hesse-Orce U."/>
            <person name="Alamouti S.M."/>
            <person name="Tsui C.K.M."/>
            <person name="Docking R.T."/>
            <person name="Levasseur A."/>
            <person name="Haridas S."/>
            <person name="Robertson G."/>
            <person name="Birol I."/>
            <person name="Holt R.A."/>
            <person name="Marra M.A."/>
            <person name="Hamelin R.C."/>
            <person name="Hirst M."/>
            <person name="Jones S.J.M."/>
            <person name="Bohlmann J."/>
            <person name="Breuil C."/>
        </authorList>
    </citation>
    <scope>NUCLEOTIDE SEQUENCE [LARGE SCALE GENOMIC DNA]</scope>
    <source>
        <strain evidence="8">kw1407 / UAMH 11150</strain>
    </source>
</reference>
<feature type="compositionally biased region" description="Low complexity" evidence="5">
    <location>
        <begin position="1077"/>
        <end position="1095"/>
    </location>
</feature>
<accession>F0XQF3</accession>
<dbReference type="SUPFAM" id="SSF54637">
    <property type="entry name" value="Thioesterase/thiol ester dehydrase-isomerase"/>
    <property type="match status" value="1"/>
</dbReference>
<evidence type="ECO:0000256" key="5">
    <source>
        <dbReference type="SAM" id="MobiDB-lite"/>
    </source>
</evidence>
<dbReference type="GO" id="GO:0008270">
    <property type="term" value="F:zinc ion binding"/>
    <property type="evidence" value="ECO:0007669"/>
    <property type="project" value="InterPro"/>
</dbReference>
<dbReference type="GO" id="GO:0000981">
    <property type="term" value="F:DNA-binding transcription factor activity, RNA polymerase II-specific"/>
    <property type="evidence" value="ECO:0007669"/>
    <property type="project" value="InterPro"/>
</dbReference>
<dbReference type="Gene3D" id="4.10.240.10">
    <property type="entry name" value="Zn(2)-C6 fungal-type DNA-binding domain"/>
    <property type="match status" value="1"/>
</dbReference>